<evidence type="ECO:0000313" key="2">
    <source>
        <dbReference type="Proteomes" id="UP000004162"/>
    </source>
</evidence>
<dbReference type="OrthoDB" id="9798269at2"/>
<dbReference type="RefSeq" id="WP_006365263.1">
    <property type="nucleotide sequence ID" value="NZ_AASE01000001.1"/>
</dbReference>
<protein>
    <recommendedName>
        <fullName evidence="3">Transcriptional regulator</fullName>
    </recommendedName>
</protein>
<organism evidence="1 2">
    <name type="scientific">Chlorobium ferrooxidans DSM 13031</name>
    <dbReference type="NCBI Taxonomy" id="377431"/>
    <lineage>
        <taxon>Bacteria</taxon>
        <taxon>Pseudomonadati</taxon>
        <taxon>Chlorobiota</taxon>
        <taxon>Chlorobiia</taxon>
        <taxon>Chlorobiales</taxon>
        <taxon>Chlorobiaceae</taxon>
        <taxon>Chlorobium/Pelodictyon group</taxon>
        <taxon>Chlorobium</taxon>
    </lineage>
</organism>
<dbReference type="EMBL" id="AASE01000001">
    <property type="protein sequence ID" value="EAT59989.1"/>
    <property type="molecule type" value="Genomic_DNA"/>
</dbReference>
<gene>
    <name evidence="1" type="ORF">CferDRAFT_1996</name>
</gene>
<reference evidence="1 2" key="2">
    <citation type="submission" date="2006-07" db="EMBL/GenBank/DDBJ databases">
        <title>Sequencing of the draft genome and assembly of Chlorobium ferroxidans DSM 13031.</title>
        <authorList>
            <consortium name="US DOE Joint Genome Institute (JGI-PGF)"/>
            <person name="Copeland A."/>
            <person name="Lucas S."/>
            <person name="Lapidus A."/>
            <person name="Barry K."/>
            <person name="Glavina del Rio T."/>
            <person name="Dalin E."/>
            <person name="Tice H."/>
            <person name="Bruce D."/>
            <person name="Pitluck S."/>
            <person name="Richardson P."/>
        </authorList>
    </citation>
    <scope>NUCLEOTIDE SEQUENCE [LARGE SCALE GENOMIC DNA]</scope>
    <source>
        <strain evidence="1 2">DSM 13031</strain>
    </source>
</reference>
<accession>Q0YUP3</accession>
<dbReference type="Proteomes" id="UP000004162">
    <property type="component" value="Unassembled WGS sequence"/>
</dbReference>
<dbReference type="AlphaFoldDB" id="Q0YUP3"/>
<comment type="caution">
    <text evidence="1">The sequence shown here is derived from an EMBL/GenBank/DDBJ whole genome shotgun (WGS) entry which is preliminary data.</text>
</comment>
<proteinExistence type="predicted"/>
<reference evidence="1 2" key="1">
    <citation type="submission" date="2006-07" db="EMBL/GenBank/DDBJ databases">
        <title>Annotation of the draft genome assembly of Chlorobium ferroxidans DSM 13031.</title>
        <authorList>
            <consortium name="US DOE Joint Genome Institute (JGI-ORNL)"/>
            <person name="Larimer F."/>
            <person name="Land M."/>
            <person name="Hauser L."/>
        </authorList>
    </citation>
    <scope>NUCLEOTIDE SEQUENCE [LARGE SCALE GENOMIC DNA]</scope>
    <source>
        <strain evidence="1 2">DSM 13031</strain>
    </source>
</reference>
<keyword evidence="2" id="KW-1185">Reference proteome</keyword>
<name>Q0YUP3_9CHLB</name>
<sequence>MQTITEKLMQSGLANRVVSQAQLGRLLDGTPQRRYNLVNRAMQHGELLQLRRGLYLLASNLLNSSHHPFVLAQALQPGSYISMESALSFHGWIPESVPMTLSVLPGRRQLVVDHPLLGLYRFYPLALQRGQFLQAVDRQNFSGQTALVAQPLRALLDIVCLRKYEVADMKTLVASMRIDEELFDSVDQAFWELMQKVYLHKRMRGCIQALQREVDR</sequence>
<evidence type="ECO:0008006" key="3">
    <source>
        <dbReference type="Google" id="ProtNLM"/>
    </source>
</evidence>
<evidence type="ECO:0000313" key="1">
    <source>
        <dbReference type="EMBL" id="EAT59989.1"/>
    </source>
</evidence>